<proteinExistence type="predicted"/>
<dbReference type="EMBL" id="LLYZ01000006">
    <property type="protein sequence ID" value="KQK25243.1"/>
    <property type="molecule type" value="Genomic_DNA"/>
</dbReference>
<sequence length="87" mass="10076">MKLIEQYEKEGNILQVDSLLTTNDAVIDIKQIFILGNIVYVNYDKEHDRVLITEAADVFIQKNKEFLKTLTKKTYSKINSCKCDSCQ</sequence>
<organism evidence="1 2">
    <name type="scientific">Chryseobacterium aquaticum</name>
    <dbReference type="NCBI Taxonomy" id="452084"/>
    <lineage>
        <taxon>Bacteria</taxon>
        <taxon>Pseudomonadati</taxon>
        <taxon>Bacteroidota</taxon>
        <taxon>Flavobacteriia</taxon>
        <taxon>Flavobacteriales</taxon>
        <taxon>Weeksellaceae</taxon>
        <taxon>Chryseobacterium group</taxon>
        <taxon>Chryseobacterium</taxon>
    </lineage>
</organism>
<dbReference type="AlphaFoldDB" id="A0A0Q3K6D0"/>
<comment type="caution">
    <text evidence="1">The sequence shown here is derived from an EMBL/GenBank/DDBJ whole genome shotgun (WGS) entry which is preliminary data.</text>
</comment>
<keyword evidence="2" id="KW-1185">Reference proteome</keyword>
<dbReference type="STRING" id="452084.AR438_12000"/>
<evidence type="ECO:0000313" key="2">
    <source>
        <dbReference type="Proteomes" id="UP000051682"/>
    </source>
</evidence>
<evidence type="ECO:0000313" key="1">
    <source>
        <dbReference type="EMBL" id="KQK25243.1"/>
    </source>
</evidence>
<accession>A0A0Q3K6D0</accession>
<reference evidence="1 2" key="1">
    <citation type="submission" date="2015-10" db="EMBL/GenBank/DDBJ databases">
        <title>Chryseobacterium aquaticum genome.</title>
        <authorList>
            <person name="Newman J.D."/>
            <person name="Ferguson M.B."/>
            <person name="Miller J.R."/>
        </authorList>
    </citation>
    <scope>NUCLEOTIDE SEQUENCE [LARGE SCALE GENOMIC DNA]</scope>
    <source>
        <strain evidence="1 2">KCTC 12483</strain>
    </source>
</reference>
<dbReference type="RefSeq" id="WP_056015422.1">
    <property type="nucleotide sequence ID" value="NZ_JAZDST010000008.1"/>
</dbReference>
<gene>
    <name evidence="1" type="ORF">AR438_12000</name>
</gene>
<dbReference type="Proteomes" id="UP000051682">
    <property type="component" value="Unassembled WGS sequence"/>
</dbReference>
<name>A0A0Q3K6D0_9FLAO</name>
<protein>
    <submittedName>
        <fullName evidence="1">Uncharacterized protein</fullName>
    </submittedName>
</protein>